<keyword evidence="3" id="KW-1185">Reference proteome</keyword>
<sequence>MKATARALIALSLGTGLALAPVSAEAQQRGVSDRRGDSTSHAVDITELVVRRTAHRITANVTIPRMRAGRLSGTELLIKPSNRHKVYAVTILRDRRGRVVDKSLTWRPLNDPIEPHVLPCSRIATSLRAHRTVVSVAADCLTKTRPRVRMRAKVRTVDGTTGLQGAYYDDQTRFTPLLRR</sequence>
<feature type="signal peptide" evidence="1">
    <location>
        <begin position="1"/>
        <end position="26"/>
    </location>
</feature>
<protein>
    <recommendedName>
        <fullName evidence="4">GDYXXLXY domain-containing protein</fullName>
    </recommendedName>
</protein>
<proteinExistence type="predicted"/>
<dbReference type="RefSeq" id="WP_224123143.1">
    <property type="nucleotide sequence ID" value="NZ_JAIQZJ010000006.1"/>
</dbReference>
<reference evidence="2 3" key="1">
    <citation type="submission" date="2021-09" db="EMBL/GenBank/DDBJ databases">
        <title>Whole genome sequence of Nocardioides sp. GBK3QG-3.</title>
        <authorList>
            <person name="Tuo L."/>
        </authorList>
    </citation>
    <scope>NUCLEOTIDE SEQUENCE [LARGE SCALE GENOMIC DNA]</scope>
    <source>
        <strain evidence="2 3">GBK3QG-3</strain>
    </source>
</reference>
<feature type="chain" id="PRO_5045248904" description="GDYXXLXY domain-containing protein" evidence="1">
    <location>
        <begin position="27"/>
        <end position="180"/>
    </location>
</feature>
<organism evidence="2 3">
    <name type="scientific">Nocardioides mangrovi</name>
    <dbReference type="NCBI Taxonomy" id="2874580"/>
    <lineage>
        <taxon>Bacteria</taxon>
        <taxon>Bacillati</taxon>
        <taxon>Actinomycetota</taxon>
        <taxon>Actinomycetes</taxon>
        <taxon>Propionibacteriales</taxon>
        <taxon>Nocardioidaceae</taxon>
        <taxon>Nocardioides</taxon>
    </lineage>
</organism>
<evidence type="ECO:0000313" key="3">
    <source>
        <dbReference type="Proteomes" id="UP000780875"/>
    </source>
</evidence>
<comment type="caution">
    <text evidence="2">The sequence shown here is derived from an EMBL/GenBank/DDBJ whole genome shotgun (WGS) entry which is preliminary data.</text>
</comment>
<dbReference type="Proteomes" id="UP000780875">
    <property type="component" value="Unassembled WGS sequence"/>
</dbReference>
<name>A0ABS7UD67_9ACTN</name>
<evidence type="ECO:0008006" key="4">
    <source>
        <dbReference type="Google" id="ProtNLM"/>
    </source>
</evidence>
<gene>
    <name evidence="2" type="ORF">K8U61_11405</name>
</gene>
<evidence type="ECO:0000256" key="1">
    <source>
        <dbReference type="SAM" id="SignalP"/>
    </source>
</evidence>
<keyword evidence="1" id="KW-0732">Signal</keyword>
<evidence type="ECO:0000313" key="2">
    <source>
        <dbReference type="EMBL" id="MBZ5738770.1"/>
    </source>
</evidence>
<dbReference type="EMBL" id="JAIQZJ010000006">
    <property type="protein sequence ID" value="MBZ5738770.1"/>
    <property type="molecule type" value="Genomic_DNA"/>
</dbReference>
<accession>A0ABS7UD67</accession>